<dbReference type="EMBL" id="MT141809">
    <property type="protein sequence ID" value="QJA70645.1"/>
    <property type="molecule type" value="Genomic_DNA"/>
</dbReference>
<dbReference type="EMBL" id="MT142772">
    <property type="protein sequence ID" value="QJA88342.1"/>
    <property type="molecule type" value="Genomic_DNA"/>
</dbReference>
<proteinExistence type="predicted"/>
<evidence type="ECO:0000313" key="2">
    <source>
        <dbReference type="EMBL" id="QJA70645.1"/>
    </source>
</evidence>
<evidence type="ECO:0000256" key="1">
    <source>
        <dbReference type="SAM" id="MobiDB-lite"/>
    </source>
</evidence>
<feature type="region of interest" description="Disordered" evidence="1">
    <location>
        <begin position="69"/>
        <end position="88"/>
    </location>
</feature>
<organism evidence="2">
    <name type="scientific">viral metagenome</name>
    <dbReference type="NCBI Taxonomy" id="1070528"/>
    <lineage>
        <taxon>unclassified sequences</taxon>
        <taxon>metagenomes</taxon>
        <taxon>organismal metagenomes</taxon>
    </lineage>
</organism>
<protein>
    <submittedName>
        <fullName evidence="2">Uncharacterized protein</fullName>
    </submittedName>
</protein>
<reference evidence="2" key="1">
    <citation type="submission" date="2020-03" db="EMBL/GenBank/DDBJ databases">
        <title>The deep terrestrial virosphere.</title>
        <authorList>
            <person name="Holmfeldt K."/>
            <person name="Nilsson E."/>
            <person name="Simone D."/>
            <person name="Lopez-Fernandez M."/>
            <person name="Wu X."/>
            <person name="de Brujin I."/>
            <person name="Lundin D."/>
            <person name="Andersson A."/>
            <person name="Bertilsson S."/>
            <person name="Dopson M."/>
        </authorList>
    </citation>
    <scope>NUCLEOTIDE SEQUENCE</scope>
    <source>
        <strain evidence="2">MM415A03618</strain>
        <strain evidence="3">MM415B02779</strain>
    </source>
</reference>
<evidence type="ECO:0000313" key="3">
    <source>
        <dbReference type="EMBL" id="QJA88342.1"/>
    </source>
</evidence>
<name>A0A6M3JNK3_9ZZZZ</name>
<dbReference type="AlphaFoldDB" id="A0A6M3JNK3"/>
<accession>A0A6M3JNK3</accession>
<gene>
    <name evidence="2" type="ORF">MM415A03618_0012</name>
    <name evidence="3" type="ORF">MM415B02779_0003</name>
</gene>
<sequence length="117" mass="13233">MPTLPRDRNKDRLVHITADRLIYDTAKSEKLGQATGKARRGSAAQIRDRTWTETLYQTPKGRLFLACRGGRRSRHRKGDGDAARAGQHIEPYTQAQALQWCLDKGKKDLFAKLITEG</sequence>